<organism evidence="1 2">
    <name type="scientific">Pseudomonas thivervalensis</name>
    <dbReference type="NCBI Taxonomy" id="86265"/>
    <lineage>
        <taxon>Bacteria</taxon>
        <taxon>Pseudomonadati</taxon>
        <taxon>Pseudomonadota</taxon>
        <taxon>Gammaproteobacteria</taxon>
        <taxon>Pseudomonadales</taxon>
        <taxon>Pseudomonadaceae</taxon>
        <taxon>Pseudomonas</taxon>
    </lineage>
</organism>
<dbReference type="Proteomes" id="UP000251666">
    <property type="component" value="Chromosome"/>
</dbReference>
<sequence>MFKSEIEIAFDNLKAVNAIALAAFGEYDWNVSTTVTRLSYVGDDVIEFMNACIQTTIEHAGQKLVIDSTGSREVFCSELGHYEFQNQPFDLVFSQNNGSKLSKDEFFSMYPDLQLDNDSLNCDAITIFSLLPCAGEKAKKFKGDIAIQ</sequence>
<dbReference type="RefSeq" id="WP_208665534.1">
    <property type="nucleotide sequence ID" value="NZ_CP022201.1"/>
</dbReference>
<dbReference type="EMBL" id="CP022202">
    <property type="protein sequence ID" value="AXA62496.1"/>
    <property type="molecule type" value="Genomic_DNA"/>
</dbReference>
<gene>
    <name evidence="1" type="ORF">CEQ51_21240</name>
</gene>
<reference evidence="2" key="1">
    <citation type="journal article" date="2021" name="Front. Microbiol.">
        <title>Genomic Analysis of the 1-Aminocyclopropane-1-Carboxylate Deaminase-Producing Pseudomonas thivervalensis SC5 Reveals Its Multifaceted Roles in Soil and in Beneficial Interactions With Plants.</title>
        <authorList>
            <person name="Nascimento F.X."/>
            <person name="Uron P."/>
            <person name="Glick B.R."/>
            <person name="Giachini A."/>
            <person name="Rossi M.J."/>
        </authorList>
    </citation>
    <scope>NUCLEOTIDE SEQUENCE [LARGE SCALE GENOMIC DNA]</scope>
    <source>
        <strain evidence="2">PLM3</strain>
    </source>
</reference>
<dbReference type="AlphaFoldDB" id="A0A2Z4ZF86"/>
<evidence type="ECO:0000313" key="1">
    <source>
        <dbReference type="EMBL" id="AXA62496.1"/>
    </source>
</evidence>
<keyword evidence="2" id="KW-1185">Reference proteome</keyword>
<protein>
    <submittedName>
        <fullName evidence="1">Uncharacterized protein</fullName>
    </submittedName>
</protein>
<accession>A0A2Z4ZF86</accession>
<name>A0A2Z4ZF86_9PSED</name>
<proteinExistence type="predicted"/>
<dbReference type="KEGG" id="pthv:CE140_20690"/>
<evidence type="ECO:0000313" key="2">
    <source>
        <dbReference type="Proteomes" id="UP000251666"/>
    </source>
</evidence>